<dbReference type="AlphaFoldDB" id="A0A7Y9I3X1"/>
<evidence type="ECO:0000313" key="3">
    <source>
        <dbReference type="EMBL" id="NYE69668.1"/>
    </source>
</evidence>
<reference evidence="3 4" key="1">
    <citation type="submission" date="2020-07" db="EMBL/GenBank/DDBJ databases">
        <title>Sequencing the genomes of 1000 actinobacteria strains.</title>
        <authorList>
            <person name="Klenk H.-P."/>
        </authorList>
    </citation>
    <scope>NUCLEOTIDE SEQUENCE [LARGE SCALE GENOMIC DNA]</scope>
    <source>
        <strain evidence="3 4">DSM 22083</strain>
    </source>
</reference>
<keyword evidence="1" id="KW-0472">Membrane</keyword>
<sequence>MPSTEPGPDRLVLRPFWLRIVGRALAVGFLIFAVVGWFAFPATIRALVTPFQLGTLIAILAAMIGVIIIATASSVIADPDGLTVRNGVRRYRVRWDRVHKIILRDGDPWAFALLRPADGTPFEADLDAERLSLMGIQGHDGDRARQAVDALRRYRAAVA</sequence>
<dbReference type="RefSeq" id="WP_179748588.1">
    <property type="nucleotide sequence ID" value="NZ_JACCBU010000001.1"/>
</dbReference>
<organism evidence="3 4">
    <name type="scientific">Microlunatus parietis</name>
    <dbReference type="NCBI Taxonomy" id="682979"/>
    <lineage>
        <taxon>Bacteria</taxon>
        <taxon>Bacillati</taxon>
        <taxon>Actinomycetota</taxon>
        <taxon>Actinomycetes</taxon>
        <taxon>Propionibacteriales</taxon>
        <taxon>Propionibacteriaceae</taxon>
        <taxon>Microlunatus</taxon>
    </lineage>
</organism>
<gene>
    <name evidence="3" type="ORF">BKA15_000997</name>
</gene>
<dbReference type="Proteomes" id="UP000569914">
    <property type="component" value="Unassembled WGS sequence"/>
</dbReference>
<feature type="transmembrane region" description="Helical" evidence="1">
    <location>
        <begin position="53"/>
        <end position="76"/>
    </location>
</feature>
<dbReference type="EMBL" id="JACCBU010000001">
    <property type="protein sequence ID" value="NYE69668.1"/>
    <property type="molecule type" value="Genomic_DNA"/>
</dbReference>
<feature type="transmembrane region" description="Helical" evidence="1">
    <location>
        <begin position="20"/>
        <end position="41"/>
    </location>
</feature>
<dbReference type="Pfam" id="PF10756">
    <property type="entry name" value="bPH_6"/>
    <property type="match status" value="1"/>
</dbReference>
<comment type="caution">
    <text evidence="3">The sequence shown here is derived from an EMBL/GenBank/DDBJ whole genome shotgun (WGS) entry which is preliminary data.</text>
</comment>
<feature type="domain" description="Low molecular weight protein antigen 6 PH" evidence="2">
    <location>
        <begin position="74"/>
        <end position="152"/>
    </location>
</feature>
<evidence type="ECO:0000256" key="1">
    <source>
        <dbReference type="SAM" id="Phobius"/>
    </source>
</evidence>
<dbReference type="InterPro" id="IPR019692">
    <property type="entry name" value="CFP-6_PH"/>
</dbReference>
<protein>
    <recommendedName>
        <fullName evidence="2">Low molecular weight protein antigen 6 PH domain-containing protein</fullName>
    </recommendedName>
</protein>
<keyword evidence="1" id="KW-1133">Transmembrane helix</keyword>
<accession>A0A7Y9I3X1</accession>
<proteinExistence type="predicted"/>
<name>A0A7Y9I3X1_9ACTN</name>
<keyword evidence="1" id="KW-0812">Transmembrane</keyword>
<evidence type="ECO:0000259" key="2">
    <source>
        <dbReference type="Pfam" id="PF10756"/>
    </source>
</evidence>
<evidence type="ECO:0000313" key="4">
    <source>
        <dbReference type="Proteomes" id="UP000569914"/>
    </source>
</evidence>
<keyword evidence="4" id="KW-1185">Reference proteome</keyword>